<keyword evidence="3" id="KW-1185">Reference proteome</keyword>
<proteinExistence type="predicted"/>
<feature type="domain" description="DUF4435" evidence="1">
    <location>
        <begin position="9"/>
        <end position="202"/>
    </location>
</feature>
<dbReference type="Proteomes" id="UP000182025">
    <property type="component" value="Unassembled WGS sequence"/>
</dbReference>
<evidence type="ECO:0000313" key="3">
    <source>
        <dbReference type="Proteomes" id="UP000182025"/>
    </source>
</evidence>
<name>A0A1I5WPI9_9GAMM</name>
<dbReference type="Pfam" id="PF14491">
    <property type="entry name" value="DUF4435"/>
    <property type="match status" value="1"/>
</dbReference>
<evidence type="ECO:0000313" key="2">
    <source>
        <dbReference type="EMBL" id="SFQ21497.1"/>
    </source>
</evidence>
<evidence type="ECO:0000259" key="1">
    <source>
        <dbReference type="Pfam" id="PF14491"/>
    </source>
</evidence>
<dbReference type="AlphaFoldDB" id="A0A1I5WPI9"/>
<sequence length="262" mass="29502">MQTDFKGFFWLVEGPSDIRFFECRRYKGVALVAAGGKKNVIETVTALTQDPVSSKLVGVVDADVDWLKPIENRPSNILSTDPRDLEGLLIRSRSLDKLLSEYAAPQKIENFEAKTKKTVREYVRDVSEKFGKIRAANLLHNDISLKCLKPQNFILPNKWDYDLDKVYEFCVSRGAAASTDELKALVAGLPCTDAWNYVRGHDAIGILTGGLMTEIGRGGRIDNSRVESALRIGIEDEEYKLSYISQQLNHWHPTDTKINQHT</sequence>
<dbReference type="InterPro" id="IPR029492">
    <property type="entry name" value="DUF4435"/>
</dbReference>
<protein>
    <recommendedName>
        <fullName evidence="1">DUF4435 domain-containing protein</fullName>
    </recommendedName>
</protein>
<reference evidence="3" key="1">
    <citation type="submission" date="2016-10" db="EMBL/GenBank/DDBJ databases">
        <authorList>
            <person name="Varghese N."/>
            <person name="Submissions S."/>
        </authorList>
    </citation>
    <scope>NUCLEOTIDE SEQUENCE [LARGE SCALE GENOMIC DNA]</scope>
    <source>
        <strain evidence="3">JCM 15604</strain>
    </source>
</reference>
<accession>A0A1I5WPI9</accession>
<dbReference type="EMBL" id="FOXK01000009">
    <property type="protein sequence ID" value="SFQ21497.1"/>
    <property type="molecule type" value="Genomic_DNA"/>
</dbReference>
<organism evidence="2 3">
    <name type="scientific">Ectopseudomonas toyotomiensis</name>
    <dbReference type="NCBI Taxonomy" id="554344"/>
    <lineage>
        <taxon>Bacteria</taxon>
        <taxon>Pseudomonadati</taxon>
        <taxon>Pseudomonadota</taxon>
        <taxon>Gammaproteobacteria</taxon>
        <taxon>Pseudomonadales</taxon>
        <taxon>Pseudomonadaceae</taxon>
        <taxon>Ectopseudomonas</taxon>
    </lineage>
</organism>
<gene>
    <name evidence="2" type="ORF">SAMN05216177_10962</name>
</gene>